<dbReference type="SUPFAM" id="SSF55729">
    <property type="entry name" value="Acyl-CoA N-acyltransferases (Nat)"/>
    <property type="match status" value="1"/>
</dbReference>
<proteinExistence type="predicted"/>
<dbReference type="Proteomes" id="UP000286680">
    <property type="component" value="Unassembled WGS sequence"/>
</dbReference>
<dbReference type="GO" id="GO:0016747">
    <property type="term" value="F:acyltransferase activity, transferring groups other than amino-acyl groups"/>
    <property type="evidence" value="ECO:0007669"/>
    <property type="project" value="InterPro"/>
</dbReference>
<dbReference type="PANTHER" id="PTHR43415">
    <property type="entry name" value="SPERMIDINE N(1)-ACETYLTRANSFERASE"/>
    <property type="match status" value="1"/>
</dbReference>
<dbReference type="PANTHER" id="PTHR43415:SF3">
    <property type="entry name" value="GNAT-FAMILY ACETYLTRANSFERASE"/>
    <property type="match status" value="1"/>
</dbReference>
<feature type="domain" description="N-acetyltransferase" evidence="1">
    <location>
        <begin position="3"/>
        <end position="161"/>
    </location>
</feature>
<keyword evidence="3" id="KW-1185">Reference proteome</keyword>
<dbReference type="Gene3D" id="3.40.630.30">
    <property type="match status" value="1"/>
</dbReference>
<dbReference type="RefSeq" id="WP_126819441.1">
    <property type="nucleotide sequence ID" value="NZ_PIPS01000001.1"/>
</dbReference>
<dbReference type="Pfam" id="PF13302">
    <property type="entry name" value="Acetyltransf_3"/>
    <property type="match status" value="1"/>
</dbReference>
<gene>
    <name evidence="2" type="primary">pseH</name>
    <name evidence="2" type="ORF">CWE23_03285</name>
</gene>
<reference evidence="3" key="1">
    <citation type="journal article" date="2018" name="Front. Microbiol.">
        <title>Genome-Based Analysis Reveals the Taxonomy and Diversity of the Family Idiomarinaceae.</title>
        <authorList>
            <person name="Liu Y."/>
            <person name="Lai Q."/>
            <person name="Shao Z."/>
        </authorList>
    </citation>
    <scope>NUCLEOTIDE SEQUENCE [LARGE SCALE GENOMIC DNA]</scope>
    <source>
        <strain evidence="3">SN-14</strain>
    </source>
</reference>
<protein>
    <submittedName>
        <fullName evidence="2">UDP-4-amino-4, 6-dideoxy-N-acetyl-beta-L-altrosamine N-acetyltransferase</fullName>
    </submittedName>
</protein>
<name>A0AA94EH90_9GAMM</name>
<comment type="caution">
    <text evidence="2">The sequence shown here is derived from an EMBL/GenBank/DDBJ whole genome shotgun (WGS) entry which is preliminary data.</text>
</comment>
<dbReference type="InterPro" id="IPR020036">
    <property type="entry name" value="PseH"/>
</dbReference>
<dbReference type="EMBL" id="PIPS01000001">
    <property type="protein sequence ID" value="RUO45058.1"/>
    <property type="molecule type" value="Genomic_DNA"/>
</dbReference>
<accession>A0AA94EH90</accession>
<organism evidence="2 3">
    <name type="scientific">Idiomarina aquatica</name>
    <dbReference type="NCBI Taxonomy" id="1327752"/>
    <lineage>
        <taxon>Bacteria</taxon>
        <taxon>Pseudomonadati</taxon>
        <taxon>Pseudomonadota</taxon>
        <taxon>Gammaproteobacteria</taxon>
        <taxon>Alteromonadales</taxon>
        <taxon>Idiomarinaceae</taxon>
        <taxon>Idiomarina</taxon>
    </lineage>
</organism>
<evidence type="ECO:0000313" key="2">
    <source>
        <dbReference type="EMBL" id="RUO45058.1"/>
    </source>
</evidence>
<sequence>MSEHIRPLRQSDLEAVLEWRNHPDVRQYMYTTHEITWQEHLSWFIANEQSGRHHLLIYEKNGTPRGFIKFTPKTCDNVCDWGFYLSPDAERGAGQALGRAALNYGFNELGLHKVCGEALGFNERSRRFHTKLGFIEEGYHAEQHFDGKKYHDVVSFGLLRKSWQMREVNDETGI</sequence>
<dbReference type="InterPro" id="IPR016181">
    <property type="entry name" value="Acyl_CoA_acyltransferase"/>
</dbReference>
<dbReference type="PROSITE" id="PS51186">
    <property type="entry name" value="GNAT"/>
    <property type="match status" value="1"/>
</dbReference>
<evidence type="ECO:0000259" key="1">
    <source>
        <dbReference type="PROSITE" id="PS51186"/>
    </source>
</evidence>
<dbReference type="InterPro" id="IPR000182">
    <property type="entry name" value="GNAT_dom"/>
</dbReference>
<dbReference type="NCBIfam" id="TIGR03585">
    <property type="entry name" value="PseH"/>
    <property type="match status" value="1"/>
</dbReference>
<evidence type="ECO:0000313" key="3">
    <source>
        <dbReference type="Proteomes" id="UP000286680"/>
    </source>
</evidence>
<dbReference type="AlphaFoldDB" id="A0AA94EH90"/>